<name>A0A5J4WWW1_9EUKA</name>
<evidence type="ECO:0000313" key="2">
    <source>
        <dbReference type="EMBL" id="KAA6399544.1"/>
    </source>
</evidence>
<gene>
    <name evidence="2" type="ORF">EZS28_004933</name>
</gene>
<dbReference type="Proteomes" id="UP000324800">
    <property type="component" value="Unassembled WGS sequence"/>
</dbReference>
<organism evidence="2 3">
    <name type="scientific">Streblomastix strix</name>
    <dbReference type="NCBI Taxonomy" id="222440"/>
    <lineage>
        <taxon>Eukaryota</taxon>
        <taxon>Metamonada</taxon>
        <taxon>Preaxostyla</taxon>
        <taxon>Oxymonadida</taxon>
        <taxon>Streblomastigidae</taxon>
        <taxon>Streblomastix</taxon>
    </lineage>
</organism>
<evidence type="ECO:0000256" key="1">
    <source>
        <dbReference type="SAM" id="MobiDB-lite"/>
    </source>
</evidence>
<reference evidence="2 3" key="1">
    <citation type="submission" date="2019-03" db="EMBL/GenBank/DDBJ databases">
        <title>Single cell metagenomics reveals metabolic interactions within the superorganism composed of flagellate Streblomastix strix and complex community of Bacteroidetes bacteria on its surface.</title>
        <authorList>
            <person name="Treitli S.C."/>
            <person name="Kolisko M."/>
            <person name="Husnik F."/>
            <person name="Keeling P."/>
            <person name="Hampl V."/>
        </authorList>
    </citation>
    <scope>NUCLEOTIDE SEQUENCE [LARGE SCALE GENOMIC DNA]</scope>
    <source>
        <strain evidence="2">ST1C</strain>
    </source>
</reference>
<dbReference type="AlphaFoldDB" id="A0A5J4WWW1"/>
<sequence length="237" mass="27723">MTKANTFRSLVQVYRTRQIGESPNNKGYDPQKKKSKHSGEIITLSQEQLALEENMTQMMTQRNYNQPKQQDTNLQIDSKDIEIDPYHSVVRDQGMTHLTEEENQKKDQDQDQDQEVIQDRKTIKVREKLEWTSIEIRMGMKPEANREVGVEEPFEEGIRTIKEENRATRIEINLIKKDTVRCKSATHILSRTIVRQRIHYIGIGLKQLMKKTNALTLINTVICSQQKYQAILRIAEI</sequence>
<evidence type="ECO:0000313" key="3">
    <source>
        <dbReference type="Proteomes" id="UP000324800"/>
    </source>
</evidence>
<dbReference type="EMBL" id="SNRW01000730">
    <property type="protein sequence ID" value="KAA6399544.1"/>
    <property type="molecule type" value="Genomic_DNA"/>
</dbReference>
<feature type="region of interest" description="Disordered" evidence="1">
    <location>
        <begin position="17"/>
        <end position="39"/>
    </location>
</feature>
<accession>A0A5J4WWW1</accession>
<comment type="caution">
    <text evidence="2">The sequence shown here is derived from an EMBL/GenBank/DDBJ whole genome shotgun (WGS) entry which is preliminary data.</text>
</comment>
<proteinExistence type="predicted"/>
<protein>
    <submittedName>
        <fullName evidence="2">Uncharacterized protein</fullName>
    </submittedName>
</protein>